<dbReference type="Proteomes" id="UP000006250">
    <property type="component" value="Unassembled WGS sequence"/>
</dbReference>
<comment type="similarity">
    <text evidence="1">Belongs to the 'phage' integrase family.</text>
</comment>
<organism evidence="5 6">
    <name type="scientific">Solidesulfovibrio fructosivorans JJ]</name>
    <dbReference type="NCBI Taxonomy" id="596151"/>
    <lineage>
        <taxon>Bacteria</taxon>
        <taxon>Pseudomonadati</taxon>
        <taxon>Thermodesulfobacteriota</taxon>
        <taxon>Desulfovibrionia</taxon>
        <taxon>Desulfovibrionales</taxon>
        <taxon>Desulfovibrionaceae</taxon>
        <taxon>Solidesulfovibrio</taxon>
    </lineage>
</organism>
<keyword evidence="2" id="KW-0238">DNA-binding</keyword>
<dbReference type="PANTHER" id="PTHR30349">
    <property type="entry name" value="PHAGE INTEGRASE-RELATED"/>
    <property type="match status" value="1"/>
</dbReference>
<evidence type="ECO:0000259" key="4">
    <source>
        <dbReference type="PROSITE" id="PS51898"/>
    </source>
</evidence>
<dbReference type="InterPro" id="IPR050090">
    <property type="entry name" value="Tyrosine_recombinase_XerCD"/>
</dbReference>
<dbReference type="InterPro" id="IPR011010">
    <property type="entry name" value="DNA_brk_join_enz"/>
</dbReference>
<comment type="caution">
    <text evidence="5">The sequence shown here is derived from an EMBL/GenBank/DDBJ whole genome shotgun (WGS) entry which is preliminary data.</text>
</comment>
<evidence type="ECO:0000256" key="2">
    <source>
        <dbReference type="ARBA" id="ARBA00023125"/>
    </source>
</evidence>
<dbReference type="InterPro" id="IPR010998">
    <property type="entry name" value="Integrase_recombinase_N"/>
</dbReference>
<dbReference type="Gene3D" id="1.10.443.10">
    <property type="entry name" value="Intergrase catalytic core"/>
    <property type="match status" value="1"/>
</dbReference>
<dbReference type="Gene3D" id="1.10.150.130">
    <property type="match status" value="1"/>
</dbReference>
<sequence>MAGKYIKTRYTGVFYRESPTRKCSYGADRCYVVWYRDSEGKVRWHTVGWHSDGVRPTDGVDARARLLTGKADDSVRANHEEAPAACMTVGNMVARYLSWAEGEGKRVDPERARYGLHLASKFEAVPIDAVTLQMLWDVKAALRRKMAAQTVRHCFGLLRRAVNHAIELELWKGENPFAVKRHGPFKLPRADNQATRYLTRREARDLLVALARRSQQVHDMALLSLKTGLRATEIFGITGQDLDCAGRIIHIRAKGGEPQSVPAPADIMRILAGYRRQPHEYLFQDENGGQIMWGISSTFDRVVRELGLNDGVTDKRRRVRFHTLRHTFASWLAQSGQVTLHELMEMMRHKRIEMTLRYAHLIPGGGRSKLQIIDDALLDPDHGD</sequence>
<dbReference type="CDD" id="cd00796">
    <property type="entry name" value="INT_Rci_Hp1_C"/>
    <property type="match status" value="1"/>
</dbReference>
<feature type="domain" description="Tyr recombinase" evidence="4">
    <location>
        <begin position="193"/>
        <end position="371"/>
    </location>
</feature>
<gene>
    <name evidence="5" type="ORF">DesfrDRAFT_0031</name>
</gene>
<proteinExistence type="inferred from homology"/>
<dbReference type="InterPro" id="IPR002104">
    <property type="entry name" value="Integrase_catalytic"/>
</dbReference>
<evidence type="ECO:0000256" key="1">
    <source>
        <dbReference type="ARBA" id="ARBA00008857"/>
    </source>
</evidence>
<dbReference type="GO" id="GO:0006310">
    <property type="term" value="P:DNA recombination"/>
    <property type="evidence" value="ECO:0007669"/>
    <property type="project" value="UniProtKB-KW"/>
</dbReference>
<dbReference type="Pfam" id="PF00589">
    <property type="entry name" value="Phage_integrase"/>
    <property type="match status" value="1"/>
</dbReference>
<dbReference type="EMBL" id="AECZ01000001">
    <property type="protein sequence ID" value="EFL52983.1"/>
    <property type="molecule type" value="Genomic_DNA"/>
</dbReference>
<dbReference type="GO" id="GO:0015074">
    <property type="term" value="P:DNA integration"/>
    <property type="evidence" value="ECO:0007669"/>
    <property type="project" value="InterPro"/>
</dbReference>
<dbReference type="SUPFAM" id="SSF56349">
    <property type="entry name" value="DNA breaking-rejoining enzymes"/>
    <property type="match status" value="1"/>
</dbReference>
<dbReference type="STRING" id="596151.DesfrDRAFT_0031"/>
<evidence type="ECO:0000313" key="5">
    <source>
        <dbReference type="EMBL" id="EFL52983.1"/>
    </source>
</evidence>
<protein>
    <submittedName>
        <fullName evidence="5">Integrase family protein</fullName>
    </submittedName>
</protein>
<dbReference type="PANTHER" id="PTHR30349:SF64">
    <property type="entry name" value="PROPHAGE INTEGRASE INTD-RELATED"/>
    <property type="match status" value="1"/>
</dbReference>
<name>E1JQY2_SOLFR</name>
<keyword evidence="6" id="KW-1185">Reference proteome</keyword>
<dbReference type="InterPro" id="IPR013762">
    <property type="entry name" value="Integrase-like_cat_sf"/>
</dbReference>
<accession>E1JQY2</accession>
<dbReference type="AlphaFoldDB" id="E1JQY2"/>
<reference evidence="5 6" key="1">
    <citation type="submission" date="2010-08" db="EMBL/GenBank/DDBJ databases">
        <title>The draft genome of Desulfovibrio fructosovorans JJ.</title>
        <authorList>
            <consortium name="US DOE Joint Genome Institute (JGI-PGF)"/>
            <person name="Lucas S."/>
            <person name="Copeland A."/>
            <person name="Lapidus A."/>
            <person name="Cheng J.-F."/>
            <person name="Bruce D."/>
            <person name="Goodwin L."/>
            <person name="Pitluck S."/>
            <person name="Land M.L."/>
            <person name="Hauser L."/>
            <person name="Chang Y.-J."/>
            <person name="Jeffries C."/>
            <person name="Wall J.D."/>
            <person name="Stahl D.A."/>
            <person name="Arkin A.P."/>
            <person name="Dehal P."/>
            <person name="Stolyar S.M."/>
            <person name="Hazen T.C."/>
            <person name="Woyke T.J."/>
        </authorList>
    </citation>
    <scope>NUCLEOTIDE SEQUENCE [LARGE SCALE GENOMIC DNA]</scope>
    <source>
        <strain evidence="5 6">JJ</strain>
    </source>
</reference>
<evidence type="ECO:0000256" key="3">
    <source>
        <dbReference type="ARBA" id="ARBA00023172"/>
    </source>
</evidence>
<dbReference type="eggNOG" id="COG0582">
    <property type="taxonomic scope" value="Bacteria"/>
</dbReference>
<dbReference type="GO" id="GO:0003677">
    <property type="term" value="F:DNA binding"/>
    <property type="evidence" value="ECO:0007669"/>
    <property type="project" value="UniProtKB-KW"/>
</dbReference>
<keyword evidence="3" id="KW-0233">DNA recombination</keyword>
<evidence type="ECO:0000313" key="6">
    <source>
        <dbReference type="Proteomes" id="UP000006250"/>
    </source>
</evidence>
<dbReference type="PROSITE" id="PS51898">
    <property type="entry name" value="TYR_RECOMBINASE"/>
    <property type="match status" value="1"/>
</dbReference>